<evidence type="ECO:0000256" key="8">
    <source>
        <dbReference type="ARBA" id="ARBA00022989"/>
    </source>
</evidence>
<dbReference type="CDD" id="cd00082">
    <property type="entry name" value="HisKA"/>
    <property type="match status" value="1"/>
</dbReference>
<evidence type="ECO:0000256" key="11">
    <source>
        <dbReference type="SAM" id="MobiDB-lite"/>
    </source>
</evidence>
<dbReference type="AlphaFoldDB" id="A0AA87R9E0"/>
<dbReference type="PANTHER" id="PTHR45436:SF5">
    <property type="entry name" value="SENSOR HISTIDINE KINASE TRCS"/>
    <property type="match status" value="1"/>
</dbReference>
<feature type="transmembrane region" description="Helical" evidence="12">
    <location>
        <begin position="186"/>
        <end position="207"/>
    </location>
</feature>
<dbReference type="SMART" id="SM00388">
    <property type="entry name" value="HisKA"/>
    <property type="match status" value="1"/>
</dbReference>
<keyword evidence="7 15" id="KW-0418">Kinase</keyword>
<gene>
    <name evidence="15" type="ORF">ABA31_03600</name>
</gene>
<feature type="region of interest" description="Disordered" evidence="11">
    <location>
        <begin position="490"/>
        <end position="555"/>
    </location>
</feature>
<dbReference type="Proteomes" id="UP000321749">
    <property type="component" value="Unassembled WGS sequence"/>
</dbReference>
<dbReference type="CDD" id="cd00075">
    <property type="entry name" value="HATPase"/>
    <property type="match status" value="1"/>
</dbReference>
<comment type="subcellular location">
    <subcellularLocation>
        <location evidence="2">Cell membrane</location>
    </subcellularLocation>
</comment>
<evidence type="ECO:0000313" key="16">
    <source>
        <dbReference type="Proteomes" id="UP000321749"/>
    </source>
</evidence>
<dbReference type="CDD" id="cd06225">
    <property type="entry name" value="HAMP"/>
    <property type="match status" value="1"/>
</dbReference>
<name>A0AA87R9E0_9MICO</name>
<proteinExistence type="predicted"/>
<keyword evidence="6 12" id="KW-0812">Transmembrane</keyword>
<dbReference type="Pfam" id="PF00512">
    <property type="entry name" value="HisKA"/>
    <property type="match status" value="1"/>
</dbReference>
<accession>A0AA87R9E0</accession>
<evidence type="ECO:0000256" key="2">
    <source>
        <dbReference type="ARBA" id="ARBA00004236"/>
    </source>
</evidence>
<dbReference type="InterPro" id="IPR004358">
    <property type="entry name" value="Sig_transdc_His_kin-like_C"/>
</dbReference>
<feature type="compositionally biased region" description="Basic and acidic residues" evidence="11">
    <location>
        <begin position="544"/>
        <end position="555"/>
    </location>
</feature>
<dbReference type="SMART" id="SM00387">
    <property type="entry name" value="HATPase_c"/>
    <property type="match status" value="1"/>
</dbReference>
<dbReference type="SMART" id="SM00304">
    <property type="entry name" value="HAMP"/>
    <property type="match status" value="1"/>
</dbReference>
<dbReference type="EMBL" id="BJUU01000002">
    <property type="protein sequence ID" value="GEK79009.1"/>
    <property type="molecule type" value="Genomic_DNA"/>
</dbReference>
<organism evidence="15 16">
    <name type="scientific">Agrococcus baldri</name>
    <dbReference type="NCBI Taxonomy" id="153730"/>
    <lineage>
        <taxon>Bacteria</taxon>
        <taxon>Bacillati</taxon>
        <taxon>Actinomycetota</taxon>
        <taxon>Actinomycetes</taxon>
        <taxon>Micrococcales</taxon>
        <taxon>Microbacteriaceae</taxon>
        <taxon>Agrococcus</taxon>
    </lineage>
</organism>
<keyword evidence="16" id="KW-1185">Reference proteome</keyword>
<evidence type="ECO:0000256" key="10">
    <source>
        <dbReference type="ARBA" id="ARBA00023136"/>
    </source>
</evidence>
<evidence type="ECO:0000256" key="5">
    <source>
        <dbReference type="ARBA" id="ARBA00022679"/>
    </source>
</evidence>
<dbReference type="PRINTS" id="PR00344">
    <property type="entry name" value="BCTRLSENSOR"/>
</dbReference>
<dbReference type="RefSeq" id="WP_146792408.1">
    <property type="nucleotide sequence ID" value="NZ_BJUU01000002.1"/>
</dbReference>
<protein>
    <recommendedName>
        <fullName evidence="3">histidine kinase</fullName>
        <ecNumber evidence="3">2.7.13.3</ecNumber>
    </recommendedName>
</protein>
<dbReference type="InterPro" id="IPR003661">
    <property type="entry name" value="HisK_dim/P_dom"/>
</dbReference>
<dbReference type="Pfam" id="PF00672">
    <property type="entry name" value="HAMP"/>
    <property type="match status" value="1"/>
</dbReference>
<dbReference type="InterPro" id="IPR036097">
    <property type="entry name" value="HisK_dim/P_sf"/>
</dbReference>
<feature type="domain" description="Histidine kinase" evidence="13">
    <location>
        <begin position="268"/>
        <end position="485"/>
    </location>
</feature>
<keyword evidence="8 12" id="KW-1133">Transmembrane helix</keyword>
<dbReference type="PANTHER" id="PTHR45436">
    <property type="entry name" value="SENSOR HISTIDINE KINASE YKOH"/>
    <property type="match status" value="1"/>
</dbReference>
<dbReference type="Gene3D" id="1.10.287.130">
    <property type="match status" value="1"/>
</dbReference>
<dbReference type="InterPro" id="IPR036890">
    <property type="entry name" value="HATPase_C_sf"/>
</dbReference>
<dbReference type="PROSITE" id="PS50885">
    <property type="entry name" value="HAMP"/>
    <property type="match status" value="1"/>
</dbReference>
<evidence type="ECO:0000256" key="4">
    <source>
        <dbReference type="ARBA" id="ARBA00022553"/>
    </source>
</evidence>
<evidence type="ECO:0000256" key="12">
    <source>
        <dbReference type="SAM" id="Phobius"/>
    </source>
</evidence>
<dbReference type="InterPro" id="IPR050428">
    <property type="entry name" value="TCS_sensor_his_kinase"/>
</dbReference>
<dbReference type="GO" id="GO:0005886">
    <property type="term" value="C:plasma membrane"/>
    <property type="evidence" value="ECO:0007669"/>
    <property type="project" value="UniProtKB-SubCell"/>
</dbReference>
<dbReference type="SUPFAM" id="SSF47384">
    <property type="entry name" value="Homodimeric domain of signal transducing histidine kinase"/>
    <property type="match status" value="1"/>
</dbReference>
<keyword evidence="4" id="KW-0597">Phosphoprotein</keyword>
<comment type="catalytic activity">
    <reaction evidence="1">
        <text>ATP + protein L-histidine = ADP + protein N-phospho-L-histidine.</text>
        <dbReference type="EC" id="2.7.13.3"/>
    </reaction>
</comment>
<dbReference type="SUPFAM" id="SSF158472">
    <property type="entry name" value="HAMP domain-like"/>
    <property type="match status" value="1"/>
</dbReference>
<evidence type="ECO:0000256" key="3">
    <source>
        <dbReference type="ARBA" id="ARBA00012438"/>
    </source>
</evidence>
<evidence type="ECO:0000256" key="6">
    <source>
        <dbReference type="ARBA" id="ARBA00022692"/>
    </source>
</evidence>
<dbReference type="Gene3D" id="3.30.565.10">
    <property type="entry name" value="Histidine kinase-like ATPase, C-terminal domain"/>
    <property type="match status" value="1"/>
</dbReference>
<dbReference type="Gene3D" id="6.10.340.10">
    <property type="match status" value="1"/>
</dbReference>
<dbReference type="InterPro" id="IPR003594">
    <property type="entry name" value="HATPase_dom"/>
</dbReference>
<keyword evidence="10 12" id="KW-0472">Membrane</keyword>
<dbReference type="InterPro" id="IPR005467">
    <property type="entry name" value="His_kinase_dom"/>
</dbReference>
<dbReference type="Pfam" id="PF02518">
    <property type="entry name" value="HATPase_c"/>
    <property type="match status" value="1"/>
</dbReference>
<feature type="domain" description="HAMP" evidence="14">
    <location>
        <begin position="207"/>
        <end position="260"/>
    </location>
</feature>
<evidence type="ECO:0000313" key="15">
    <source>
        <dbReference type="EMBL" id="GEK79009.1"/>
    </source>
</evidence>
<dbReference type="SUPFAM" id="SSF55874">
    <property type="entry name" value="ATPase domain of HSP90 chaperone/DNA topoisomerase II/histidine kinase"/>
    <property type="match status" value="1"/>
</dbReference>
<evidence type="ECO:0000259" key="14">
    <source>
        <dbReference type="PROSITE" id="PS50885"/>
    </source>
</evidence>
<evidence type="ECO:0000256" key="1">
    <source>
        <dbReference type="ARBA" id="ARBA00000085"/>
    </source>
</evidence>
<evidence type="ECO:0000259" key="13">
    <source>
        <dbReference type="PROSITE" id="PS50109"/>
    </source>
</evidence>
<reference evidence="15 16" key="1">
    <citation type="submission" date="2019-07" db="EMBL/GenBank/DDBJ databases">
        <title>Whole genome shotgun sequence of Agrococcus baldri NBRC 103055.</title>
        <authorList>
            <person name="Hosoyama A."/>
            <person name="Uohara A."/>
            <person name="Ohji S."/>
            <person name="Ichikawa N."/>
        </authorList>
    </citation>
    <scope>NUCLEOTIDE SEQUENCE [LARGE SCALE GENOMIC DNA]</scope>
    <source>
        <strain evidence="15 16">NBRC 103055</strain>
    </source>
</reference>
<evidence type="ECO:0000256" key="9">
    <source>
        <dbReference type="ARBA" id="ARBA00023012"/>
    </source>
</evidence>
<feature type="compositionally biased region" description="Low complexity" evidence="11">
    <location>
        <begin position="506"/>
        <end position="524"/>
    </location>
</feature>
<evidence type="ECO:0000256" key="7">
    <source>
        <dbReference type="ARBA" id="ARBA00022777"/>
    </source>
</evidence>
<dbReference type="InterPro" id="IPR003660">
    <property type="entry name" value="HAMP_dom"/>
</dbReference>
<dbReference type="EC" id="2.7.13.3" evidence="3"/>
<keyword evidence="9" id="KW-0902">Two-component regulatory system</keyword>
<keyword evidence="5" id="KW-0808">Transferase</keyword>
<dbReference type="PROSITE" id="PS50109">
    <property type="entry name" value="HIS_KIN"/>
    <property type="match status" value="1"/>
</dbReference>
<comment type="caution">
    <text evidence="15">The sequence shown here is derived from an EMBL/GenBank/DDBJ whole genome shotgun (WGS) entry which is preliminary data.</text>
</comment>
<dbReference type="GO" id="GO:0000155">
    <property type="term" value="F:phosphorelay sensor kinase activity"/>
    <property type="evidence" value="ECO:0007669"/>
    <property type="project" value="InterPro"/>
</dbReference>
<sequence>MPDAARPRLRTWTVRSRIVGLLTLLTLLSVFAAGTVAYFVERSRVIEQIDTNLESALESGSFTVSNADDPWESSEEALRAVVQRLAPDDNTGTLGIVDGRAAWRPGIAPDLQLEQLPGFVDRVVAETAEHETVVGTYAHEDGRTVRYLAAPVLVGEVDASQPPQAVFVTGYDVQGELAEINEAARVFTITALLAVAATFLIALWVSGRLLRPIRRMREVTERSSAANLDERIPVGDGRDDVSQLAVTVNRMLDRLGGALDSQRELLRDVGHELKTPITIVRGHLELVDTTDPRDVAETRDLAIDELDRMARLVDDLRAAARLRDPGAFAIRPTDLAALTEQITTKARAIAGAEIDESVLSAPVTAALDPDRVTQAVLQLVANAVRHAHGPITVGSRARGRDVELFVRDRGPGVPDELKAIIFERFRRGEAEGRGDGGSGLGLSIVQLIAERHGGRAWVADAWVRQAGEERPSRGSEFIITLPGAVVVDDAQRPATGVGQTDRTAEPAHPQAGAAAPERAAAAPAGTDQVGTEPASTDLAITDPARTDEEHPWHRS</sequence>